<gene>
    <name evidence="1" type="ORF">GALL_543210</name>
</gene>
<proteinExistence type="predicted"/>
<sequence>MARQEFFCLPRENPCAQCGKPIAAPEWIEAAPGRMSYLWRCRSCDYRFEAMAFFAHPEPDREALAA</sequence>
<evidence type="ECO:0000313" key="1">
    <source>
        <dbReference type="EMBL" id="OIQ64133.1"/>
    </source>
</evidence>
<organism evidence="1">
    <name type="scientific">mine drainage metagenome</name>
    <dbReference type="NCBI Taxonomy" id="410659"/>
    <lineage>
        <taxon>unclassified sequences</taxon>
        <taxon>metagenomes</taxon>
        <taxon>ecological metagenomes</taxon>
    </lineage>
</organism>
<comment type="caution">
    <text evidence="1">The sequence shown here is derived from an EMBL/GenBank/DDBJ whole genome shotgun (WGS) entry which is preliminary data.</text>
</comment>
<reference evidence="1" key="1">
    <citation type="submission" date="2016-10" db="EMBL/GenBank/DDBJ databases">
        <title>Sequence of Gallionella enrichment culture.</title>
        <authorList>
            <person name="Poehlein A."/>
            <person name="Muehling M."/>
            <person name="Daniel R."/>
        </authorList>
    </citation>
    <scope>NUCLEOTIDE SEQUENCE</scope>
</reference>
<protein>
    <submittedName>
        <fullName evidence="1">Uncharacterized protein</fullName>
    </submittedName>
</protein>
<dbReference type="AlphaFoldDB" id="A0A1J5PKS4"/>
<dbReference type="EMBL" id="MLJW01008387">
    <property type="protein sequence ID" value="OIQ64133.1"/>
    <property type="molecule type" value="Genomic_DNA"/>
</dbReference>
<name>A0A1J5PKS4_9ZZZZ</name>
<accession>A0A1J5PKS4</accession>